<dbReference type="InterPro" id="IPR005331">
    <property type="entry name" value="Sulfotransferase"/>
</dbReference>
<comment type="subcellular location">
    <subcellularLocation>
        <location evidence="1">Golgi apparatus membrane</location>
        <topology evidence="1">Single-pass type II membrane protein</topology>
    </subcellularLocation>
</comment>
<keyword evidence="11" id="KW-1185">Reference proteome</keyword>
<evidence type="ECO:0000313" key="13">
    <source>
        <dbReference type="RefSeq" id="XP_022244489.1"/>
    </source>
</evidence>
<evidence type="ECO:0000256" key="4">
    <source>
        <dbReference type="ARBA" id="ARBA00022692"/>
    </source>
</evidence>
<evidence type="ECO:0000256" key="3">
    <source>
        <dbReference type="ARBA" id="ARBA00022679"/>
    </source>
</evidence>
<evidence type="ECO:0000256" key="1">
    <source>
        <dbReference type="ARBA" id="ARBA00004323"/>
    </source>
</evidence>
<evidence type="ECO:0000313" key="11">
    <source>
        <dbReference type="Proteomes" id="UP000694941"/>
    </source>
</evidence>
<dbReference type="PANTHER" id="PTHR12129:SF17">
    <property type="entry name" value="HEPARAN SULFATE 2-O-SULFOTRANSFERASE 1"/>
    <property type="match status" value="1"/>
</dbReference>
<evidence type="ECO:0000256" key="2">
    <source>
        <dbReference type="ARBA" id="ARBA00010569"/>
    </source>
</evidence>
<gene>
    <name evidence="12 13" type="primary">LOC106461751</name>
</gene>
<dbReference type="RefSeq" id="XP_022244489.1">
    <property type="nucleotide sequence ID" value="XM_022388781.1"/>
</dbReference>
<dbReference type="InterPro" id="IPR007734">
    <property type="entry name" value="Heparan_SO4_2-O-STrfase"/>
</dbReference>
<dbReference type="RefSeq" id="XP_013777052.2">
    <property type="nucleotide sequence ID" value="XM_013921598.2"/>
</dbReference>
<dbReference type="PANTHER" id="PTHR12129">
    <property type="entry name" value="HEPARAN SULFATE 2-O-SULFOTRANSFERASE"/>
    <property type="match status" value="1"/>
</dbReference>
<dbReference type="SUPFAM" id="SSF52540">
    <property type="entry name" value="P-loop containing nucleoside triphosphate hydrolases"/>
    <property type="match status" value="1"/>
</dbReference>
<comment type="similarity">
    <text evidence="2">Belongs to the sulfotransferase 3 family.</text>
</comment>
<keyword evidence="6" id="KW-1133">Transmembrane helix</keyword>
<evidence type="ECO:0000256" key="8">
    <source>
        <dbReference type="ARBA" id="ARBA00023136"/>
    </source>
</evidence>
<evidence type="ECO:0000313" key="12">
    <source>
        <dbReference type="RefSeq" id="XP_013777052.2"/>
    </source>
</evidence>
<dbReference type="InterPro" id="IPR027417">
    <property type="entry name" value="P-loop_NTPase"/>
</dbReference>
<evidence type="ECO:0000256" key="6">
    <source>
        <dbReference type="ARBA" id="ARBA00022989"/>
    </source>
</evidence>
<keyword evidence="9" id="KW-1015">Disulfide bond</keyword>
<sequence length="355" mass="42187">MWQMKQLIIILGLIIFTILSSHFFKKISYQDKIIKKLDSIVNELRLKCLNCDKKRDVLSSVSRLAKSPIDLFNDSVVIYNRVPKTASTSLMGLAYDLCKQNKFHVLHINTTRNVHVMSLTDQRRFIENVTTWQDKKPALYHGHVAFLNFQRFGYTQRPIYINVIRKPLDRLVSYYYFLRYGDNFRPHAVRKRKGNTMTFDECVKQEEKDCNPENMWLQIPFFCGFHVDCWQPGNEWALVQAKQNLVEHYLLVGVTEELEDFVAVLEAIVPRFFLGATQQFREGKKSHLRKTYNKVDPIPETVQKIRSSNIWRMENEFYEFALKQFHSIRKKTLIEKNGILQDRGQKFFYEKIRPR</sequence>
<evidence type="ECO:0000256" key="7">
    <source>
        <dbReference type="ARBA" id="ARBA00023034"/>
    </source>
</evidence>
<evidence type="ECO:0000256" key="5">
    <source>
        <dbReference type="ARBA" id="ARBA00022968"/>
    </source>
</evidence>
<keyword evidence="3" id="KW-0808">Transferase</keyword>
<name>A0ABM1SLI3_LIMPO</name>
<keyword evidence="5" id="KW-0735">Signal-anchor</keyword>
<dbReference type="GeneID" id="106461751"/>
<keyword evidence="10" id="KW-0325">Glycoprotein</keyword>
<organism evidence="11 13">
    <name type="scientific">Limulus polyphemus</name>
    <name type="common">Atlantic horseshoe crab</name>
    <dbReference type="NCBI Taxonomy" id="6850"/>
    <lineage>
        <taxon>Eukaryota</taxon>
        <taxon>Metazoa</taxon>
        <taxon>Ecdysozoa</taxon>
        <taxon>Arthropoda</taxon>
        <taxon>Chelicerata</taxon>
        <taxon>Merostomata</taxon>
        <taxon>Xiphosura</taxon>
        <taxon>Limulidae</taxon>
        <taxon>Limulus</taxon>
    </lineage>
</organism>
<keyword evidence="7" id="KW-0333">Golgi apparatus</keyword>
<dbReference type="Proteomes" id="UP000694941">
    <property type="component" value="Unplaced"/>
</dbReference>
<dbReference type="Gene3D" id="3.40.50.300">
    <property type="entry name" value="P-loop containing nucleotide triphosphate hydrolases"/>
    <property type="match status" value="1"/>
</dbReference>
<keyword evidence="8" id="KW-0472">Membrane</keyword>
<evidence type="ECO:0000256" key="10">
    <source>
        <dbReference type="ARBA" id="ARBA00023180"/>
    </source>
</evidence>
<reference evidence="12 13" key="1">
    <citation type="submission" date="2025-05" db="UniProtKB">
        <authorList>
            <consortium name="RefSeq"/>
        </authorList>
    </citation>
    <scope>IDENTIFICATION</scope>
    <source>
        <tissue evidence="12 13">Muscle</tissue>
    </source>
</reference>
<evidence type="ECO:0000256" key="9">
    <source>
        <dbReference type="ARBA" id="ARBA00023157"/>
    </source>
</evidence>
<proteinExistence type="inferred from homology"/>
<keyword evidence="4" id="KW-0812">Transmembrane</keyword>
<protein>
    <submittedName>
        <fullName evidence="12 13">Heparan sulfate 2-O-sulfotransferase 1-like</fullName>
    </submittedName>
</protein>
<accession>A0ABM1SLI3</accession>
<dbReference type="Pfam" id="PF03567">
    <property type="entry name" value="Sulfotransfer_2"/>
    <property type="match status" value="1"/>
</dbReference>